<dbReference type="PROSITE" id="PS00107">
    <property type="entry name" value="PROTEIN_KINASE_ATP"/>
    <property type="match status" value="1"/>
</dbReference>
<evidence type="ECO:0000256" key="3">
    <source>
        <dbReference type="ARBA" id="ARBA00022679"/>
    </source>
</evidence>
<evidence type="ECO:0000259" key="10">
    <source>
        <dbReference type="PROSITE" id="PS50011"/>
    </source>
</evidence>
<dbReference type="GO" id="GO:0004674">
    <property type="term" value="F:protein serine/threonine kinase activity"/>
    <property type="evidence" value="ECO:0007669"/>
    <property type="project" value="UniProtKB-KW"/>
</dbReference>
<dbReference type="Pfam" id="PF00069">
    <property type="entry name" value="Pkinase"/>
    <property type="match status" value="1"/>
</dbReference>
<organism evidence="11 12">
    <name type="scientific">Paramuricea clavata</name>
    <name type="common">Red gorgonian</name>
    <name type="synonym">Violescent sea-whip</name>
    <dbReference type="NCBI Taxonomy" id="317549"/>
    <lineage>
        <taxon>Eukaryota</taxon>
        <taxon>Metazoa</taxon>
        <taxon>Cnidaria</taxon>
        <taxon>Anthozoa</taxon>
        <taxon>Octocorallia</taxon>
        <taxon>Malacalcyonacea</taxon>
        <taxon>Plexauridae</taxon>
        <taxon>Paramuricea</taxon>
    </lineage>
</organism>
<comment type="catalytic activity">
    <reaction evidence="8">
        <text>L-seryl-[protein] + ATP = O-phospho-L-seryl-[protein] + ADP + H(+)</text>
        <dbReference type="Rhea" id="RHEA:17989"/>
        <dbReference type="Rhea" id="RHEA-COMP:9863"/>
        <dbReference type="Rhea" id="RHEA-COMP:11604"/>
        <dbReference type="ChEBI" id="CHEBI:15378"/>
        <dbReference type="ChEBI" id="CHEBI:29999"/>
        <dbReference type="ChEBI" id="CHEBI:30616"/>
        <dbReference type="ChEBI" id="CHEBI:83421"/>
        <dbReference type="ChEBI" id="CHEBI:456216"/>
        <dbReference type="EC" id="2.7.11.1"/>
    </reaction>
</comment>
<dbReference type="PROSITE" id="PS50011">
    <property type="entry name" value="PROTEIN_KINASE_DOM"/>
    <property type="match status" value="1"/>
</dbReference>
<comment type="similarity">
    <text evidence="9">Belongs to the protein kinase superfamily.</text>
</comment>
<dbReference type="PANTHER" id="PTHR44329">
    <property type="entry name" value="SERINE/THREONINE-PROTEIN KINASE TNNI3K-RELATED"/>
    <property type="match status" value="1"/>
</dbReference>
<dbReference type="EMBL" id="CACRXK020004566">
    <property type="protein sequence ID" value="CAB4003208.1"/>
    <property type="molecule type" value="Genomic_DNA"/>
</dbReference>
<evidence type="ECO:0000256" key="6">
    <source>
        <dbReference type="ARBA" id="ARBA00022840"/>
    </source>
</evidence>
<dbReference type="EC" id="2.7.11.1" evidence="1"/>
<proteinExistence type="inferred from homology"/>
<accession>A0A7D9I815</accession>
<dbReference type="InterPro" id="IPR008271">
    <property type="entry name" value="Ser/Thr_kinase_AS"/>
</dbReference>
<dbReference type="PANTHER" id="PTHR44329:SF285">
    <property type="entry name" value="V-MOS MOLONEY MURINE SARCOMA VIRAL ONCO HOMOLOG"/>
    <property type="match status" value="1"/>
</dbReference>
<dbReference type="InterPro" id="IPR000719">
    <property type="entry name" value="Prot_kinase_dom"/>
</dbReference>
<dbReference type="Gene3D" id="1.10.510.10">
    <property type="entry name" value="Transferase(Phosphotransferase) domain 1"/>
    <property type="match status" value="1"/>
</dbReference>
<keyword evidence="3" id="KW-0808">Transferase</keyword>
<dbReference type="OrthoDB" id="5973123at2759"/>
<comment type="catalytic activity">
    <reaction evidence="7">
        <text>L-threonyl-[protein] + ATP = O-phospho-L-threonyl-[protein] + ADP + H(+)</text>
        <dbReference type="Rhea" id="RHEA:46608"/>
        <dbReference type="Rhea" id="RHEA-COMP:11060"/>
        <dbReference type="Rhea" id="RHEA-COMP:11605"/>
        <dbReference type="ChEBI" id="CHEBI:15378"/>
        <dbReference type="ChEBI" id="CHEBI:30013"/>
        <dbReference type="ChEBI" id="CHEBI:30616"/>
        <dbReference type="ChEBI" id="CHEBI:61977"/>
        <dbReference type="ChEBI" id="CHEBI:456216"/>
        <dbReference type="EC" id="2.7.11.1"/>
    </reaction>
</comment>
<dbReference type="SMART" id="SM00220">
    <property type="entry name" value="S_TKc"/>
    <property type="match status" value="1"/>
</dbReference>
<name>A0A7D9I815_PARCT</name>
<evidence type="ECO:0000313" key="12">
    <source>
        <dbReference type="Proteomes" id="UP001152795"/>
    </source>
</evidence>
<sequence>MKPLGDIAEISLAMCEIYLDSKDGAMEQFEQTTKRRSSSVTTLAFPSKGKKFQGFQDSRCPAIDFGRVLGSGGFGQVYEARCNGRKVAVKQLTLKSKLRNANAPEESLRAESLLLEYSHRNLVEILAVLNGDSIEQCLVIMEFAGERNLQTIIDDECTSLPEERRIRIALDIASGLEFMHEQGLAHLDIKPANVIVNSEFDCKICDFGCCQYVELGDTKDFQPPSPTNSSLAGTYTYRAPELLKGEFPTTKADIFSLGVCLWQLCVREQPYGMESHFVIIFGVVQKNLRPQFPAEIVQDSQNTMYVKLTSSLWHADVSQRPAARQIVKTLKNWPVTLTR</sequence>
<evidence type="ECO:0000256" key="2">
    <source>
        <dbReference type="ARBA" id="ARBA00022527"/>
    </source>
</evidence>
<dbReference type="Gene3D" id="3.30.200.20">
    <property type="entry name" value="Phosphorylase Kinase, domain 1"/>
    <property type="match status" value="1"/>
</dbReference>
<comment type="caution">
    <text evidence="11">The sequence shown here is derived from an EMBL/GenBank/DDBJ whole genome shotgun (WGS) entry which is preliminary data.</text>
</comment>
<dbReference type="PROSITE" id="PS00108">
    <property type="entry name" value="PROTEIN_KINASE_ST"/>
    <property type="match status" value="1"/>
</dbReference>
<dbReference type="AlphaFoldDB" id="A0A7D9I815"/>
<dbReference type="SUPFAM" id="SSF56112">
    <property type="entry name" value="Protein kinase-like (PK-like)"/>
    <property type="match status" value="1"/>
</dbReference>
<evidence type="ECO:0000256" key="5">
    <source>
        <dbReference type="ARBA" id="ARBA00022777"/>
    </source>
</evidence>
<evidence type="ECO:0000256" key="1">
    <source>
        <dbReference type="ARBA" id="ARBA00012513"/>
    </source>
</evidence>
<keyword evidence="5 11" id="KW-0418">Kinase</keyword>
<feature type="domain" description="Protein kinase" evidence="10">
    <location>
        <begin position="63"/>
        <end position="334"/>
    </location>
</feature>
<evidence type="ECO:0000256" key="4">
    <source>
        <dbReference type="ARBA" id="ARBA00022741"/>
    </source>
</evidence>
<dbReference type="InterPro" id="IPR011009">
    <property type="entry name" value="Kinase-like_dom_sf"/>
</dbReference>
<dbReference type="InterPro" id="IPR051681">
    <property type="entry name" value="Ser/Thr_Kinases-Pseudokinases"/>
</dbReference>
<protein>
    <recommendedName>
        <fullName evidence="1">non-specific serine/threonine protein kinase</fullName>
        <ecNumber evidence="1">2.7.11.1</ecNumber>
    </recommendedName>
</protein>
<keyword evidence="4 9" id="KW-0547">Nucleotide-binding</keyword>
<evidence type="ECO:0000256" key="9">
    <source>
        <dbReference type="RuleBase" id="RU000304"/>
    </source>
</evidence>
<keyword evidence="6 9" id="KW-0067">ATP-binding</keyword>
<dbReference type="GO" id="GO:0005524">
    <property type="term" value="F:ATP binding"/>
    <property type="evidence" value="ECO:0007669"/>
    <property type="project" value="UniProtKB-UniRule"/>
</dbReference>
<keyword evidence="12" id="KW-1185">Reference proteome</keyword>
<evidence type="ECO:0000256" key="7">
    <source>
        <dbReference type="ARBA" id="ARBA00047899"/>
    </source>
</evidence>
<evidence type="ECO:0000256" key="8">
    <source>
        <dbReference type="ARBA" id="ARBA00048679"/>
    </source>
</evidence>
<dbReference type="InterPro" id="IPR017441">
    <property type="entry name" value="Protein_kinase_ATP_BS"/>
</dbReference>
<evidence type="ECO:0000313" key="11">
    <source>
        <dbReference type="EMBL" id="CAB4003208.1"/>
    </source>
</evidence>
<gene>
    <name evidence="11" type="ORF">PACLA_8A006807</name>
</gene>
<keyword evidence="2 9" id="KW-0723">Serine/threonine-protein kinase</keyword>
<reference evidence="11" key="1">
    <citation type="submission" date="2020-04" db="EMBL/GenBank/DDBJ databases">
        <authorList>
            <person name="Alioto T."/>
            <person name="Alioto T."/>
            <person name="Gomez Garrido J."/>
        </authorList>
    </citation>
    <scope>NUCLEOTIDE SEQUENCE</scope>
    <source>
        <strain evidence="11">A484AB</strain>
    </source>
</reference>
<dbReference type="Proteomes" id="UP001152795">
    <property type="component" value="Unassembled WGS sequence"/>
</dbReference>